<reference evidence="7" key="2">
    <citation type="submission" date="2015-01" db="EMBL/GenBank/DDBJ databases">
        <title>Evolutionary Origins and Diversification of the Mycorrhizal Mutualists.</title>
        <authorList>
            <consortium name="DOE Joint Genome Institute"/>
            <consortium name="Mycorrhizal Genomics Consortium"/>
            <person name="Kohler A."/>
            <person name="Kuo A."/>
            <person name="Nagy L.G."/>
            <person name="Floudas D."/>
            <person name="Copeland A."/>
            <person name="Barry K.W."/>
            <person name="Cichocki N."/>
            <person name="Veneault-Fourrey C."/>
            <person name="LaButti K."/>
            <person name="Lindquist E.A."/>
            <person name="Lipzen A."/>
            <person name="Lundell T."/>
            <person name="Morin E."/>
            <person name="Murat C."/>
            <person name="Riley R."/>
            <person name="Ohm R."/>
            <person name="Sun H."/>
            <person name="Tunlid A."/>
            <person name="Henrissat B."/>
            <person name="Grigoriev I.V."/>
            <person name="Hibbett D.S."/>
            <person name="Martin F."/>
        </authorList>
    </citation>
    <scope>NUCLEOTIDE SEQUENCE [LARGE SCALE GENOMIC DNA]</scope>
    <source>
        <strain evidence="7">LaAM-08-1</strain>
    </source>
</reference>
<organism evidence="6 7">
    <name type="scientific">Laccaria amethystina LaAM-08-1</name>
    <dbReference type="NCBI Taxonomy" id="1095629"/>
    <lineage>
        <taxon>Eukaryota</taxon>
        <taxon>Fungi</taxon>
        <taxon>Dikarya</taxon>
        <taxon>Basidiomycota</taxon>
        <taxon>Agaricomycotina</taxon>
        <taxon>Agaricomycetes</taxon>
        <taxon>Agaricomycetidae</taxon>
        <taxon>Agaricales</taxon>
        <taxon>Agaricineae</taxon>
        <taxon>Hydnangiaceae</taxon>
        <taxon>Laccaria</taxon>
    </lineage>
</organism>
<dbReference type="PANTHER" id="PTHR48104">
    <property type="entry name" value="METACASPASE-4"/>
    <property type="match status" value="1"/>
</dbReference>
<dbReference type="HOGENOM" id="CLU_011935_1_0_1"/>
<dbReference type="AlphaFoldDB" id="A0A0C9YGH0"/>
<sequence length="748" mass="82597">MPSRTVPRLFALIIGINVYQDGKIPNLKGAVPDAEAIRKFICDELDVPDSQMTILLDSQATRSAIIGAFQHLAVNPAIQRGDPILIFYAGHGSVATAPVNWKTEDGKIQMLVPVDCGIKDIHGIPDKTIGSLITKIADNKGDNITVIFDCCHSGSGTRADSSAISTRGITYEKELPKDLDAKLLAGDGNTRGVKLAAGFLNHGLESHVLFAACNSSEVAREANGRGAFTTALLATLATVCTDKISYTDLLRRIDALPMQNPQCEGVKQHRFLFDSKAPTRRRKAYKVETQGKQLIIQAGVIDGVTIGATFELWENHEAYDNKLECLGVVAVSQIDQFHSSASLLSHPKRDEYPTLAVQVGWGKKQVLRLHAPREVSCIREAVLKQSAVTSSQRMEIALSDLGAAEISAVVVGNKIAFDTHDPRVTQYGLTRLPKTVNQDVDAIHSVLCGIAHYSYHFRRTNVSPRKFGVVPLGQKIVVEFFRLREGEFGDDGNREMVPDGVNLNVPGAGIDLVVDKASYGFKIINHSPLDLYPYFFFFDNCDLSISSLYQPPSAGEHTVDPPLKTGQELPIGYGSGGSAPFQYTIDDSTQNLEVGFLKLFVSSTYVDFSEIKQESPFQDASRAMKKAKVSPPHAWDVIFIPFIQRRHAKPVAELHEATSPPAADGASDIRRDIEVFKVQHQEDMRKLKSDLETLRKNKGAAHEATERLERDCEQIQRDVRRCAQDQREFEEQLRTNRLAWRKAMAEIN</sequence>
<evidence type="ECO:0000256" key="4">
    <source>
        <dbReference type="SAM" id="Coils"/>
    </source>
</evidence>
<accession>A0A0C9YGH0</accession>
<dbReference type="InterPro" id="IPR029030">
    <property type="entry name" value="Caspase-like_dom_sf"/>
</dbReference>
<keyword evidence="2" id="KW-0053">Apoptosis</keyword>
<dbReference type="GO" id="GO:0006508">
    <property type="term" value="P:proteolysis"/>
    <property type="evidence" value="ECO:0007669"/>
    <property type="project" value="InterPro"/>
</dbReference>
<evidence type="ECO:0000256" key="3">
    <source>
        <dbReference type="ARBA" id="ARBA00022807"/>
    </source>
</evidence>
<dbReference type="GO" id="GO:0005737">
    <property type="term" value="C:cytoplasm"/>
    <property type="evidence" value="ECO:0007669"/>
    <property type="project" value="TreeGrafter"/>
</dbReference>
<name>A0A0C9YGH0_9AGAR</name>
<dbReference type="GO" id="GO:0004197">
    <property type="term" value="F:cysteine-type endopeptidase activity"/>
    <property type="evidence" value="ECO:0007669"/>
    <property type="project" value="InterPro"/>
</dbReference>
<proteinExistence type="inferred from homology"/>
<keyword evidence="3" id="KW-0645">Protease</keyword>
<keyword evidence="3" id="KW-0788">Thiol protease</keyword>
<dbReference type="GO" id="GO:0006915">
    <property type="term" value="P:apoptotic process"/>
    <property type="evidence" value="ECO:0007669"/>
    <property type="project" value="UniProtKB-KW"/>
</dbReference>
<keyword evidence="4" id="KW-0175">Coiled coil</keyword>
<reference evidence="6 7" key="1">
    <citation type="submission" date="2014-04" db="EMBL/GenBank/DDBJ databases">
        <authorList>
            <consortium name="DOE Joint Genome Institute"/>
            <person name="Kuo A."/>
            <person name="Kohler A."/>
            <person name="Nagy L.G."/>
            <person name="Floudas D."/>
            <person name="Copeland A."/>
            <person name="Barry K.W."/>
            <person name="Cichocki N."/>
            <person name="Veneault-Fourrey C."/>
            <person name="LaButti K."/>
            <person name="Lindquist E.A."/>
            <person name="Lipzen A."/>
            <person name="Lundell T."/>
            <person name="Morin E."/>
            <person name="Murat C."/>
            <person name="Sun H."/>
            <person name="Tunlid A."/>
            <person name="Henrissat B."/>
            <person name="Grigoriev I.V."/>
            <person name="Hibbett D.S."/>
            <person name="Martin F."/>
            <person name="Nordberg H.P."/>
            <person name="Cantor M.N."/>
            <person name="Hua S.X."/>
        </authorList>
    </citation>
    <scope>NUCLEOTIDE SEQUENCE [LARGE SCALE GENOMIC DNA]</scope>
    <source>
        <strain evidence="6 7">LaAM-08-1</strain>
    </source>
</reference>
<keyword evidence="7" id="KW-1185">Reference proteome</keyword>
<dbReference type="Pfam" id="PF00656">
    <property type="entry name" value="Peptidase_C14"/>
    <property type="match status" value="1"/>
</dbReference>
<feature type="coiled-coil region" evidence="4">
    <location>
        <begin position="677"/>
        <end position="732"/>
    </location>
</feature>
<feature type="domain" description="Peptidase C14 caspase" evidence="5">
    <location>
        <begin position="10"/>
        <end position="254"/>
    </location>
</feature>
<evidence type="ECO:0000313" key="6">
    <source>
        <dbReference type="EMBL" id="KIK09477.1"/>
    </source>
</evidence>
<dbReference type="Gene3D" id="3.40.50.1460">
    <property type="match status" value="1"/>
</dbReference>
<dbReference type="InterPro" id="IPR050452">
    <property type="entry name" value="Metacaspase"/>
</dbReference>
<protein>
    <recommendedName>
        <fullName evidence="5">Peptidase C14 caspase domain-containing protein</fullName>
    </recommendedName>
</protein>
<dbReference type="PANTHER" id="PTHR48104:SF30">
    <property type="entry name" value="METACASPASE-1"/>
    <property type="match status" value="1"/>
</dbReference>
<evidence type="ECO:0000259" key="5">
    <source>
        <dbReference type="Pfam" id="PF00656"/>
    </source>
</evidence>
<evidence type="ECO:0000256" key="2">
    <source>
        <dbReference type="ARBA" id="ARBA00022703"/>
    </source>
</evidence>
<dbReference type="OrthoDB" id="3223806at2759"/>
<keyword evidence="3" id="KW-0378">Hydrolase</keyword>
<comment type="similarity">
    <text evidence="1">Belongs to the peptidase C14B family.</text>
</comment>
<evidence type="ECO:0000313" key="7">
    <source>
        <dbReference type="Proteomes" id="UP000054477"/>
    </source>
</evidence>
<dbReference type="InterPro" id="IPR011600">
    <property type="entry name" value="Pept_C14_caspase"/>
</dbReference>
<gene>
    <name evidence="6" type="ORF">K443DRAFT_387957</name>
</gene>
<dbReference type="Proteomes" id="UP000054477">
    <property type="component" value="Unassembled WGS sequence"/>
</dbReference>
<dbReference type="EMBL" id="KN838538">
    <property type="protein sequence ID" value="KIK09477.1"/>
    <property type="molecule type" value="Genomic_DNA"/>
</dbReference>
<dbReference type="SUPFAM" id="SSF52129">
    <property type="entry name" value="Caspase-like"/>
    <property type="match status" value="1"/>
</dbReference>
<evidence type="ECO:0000256" key="1">
    <source>
        <dbReference type="ARBA" id="ARBA00009005"/>
    </source>
</evidence>